<evidence type="ECO:0000256" key="5">
    <source>
        <dbReference type="ARBA" id="ARBA00023016"/>
    </source>
</evidence>
<evidence type="ECO:0000256" key="1">
    <source>
        <dbReference type="ARBA" id="ARBA00004496"/>
    </source>
</evidence>
<sequence length="184" mass="19765">MNEKQEIDVGLTTPAESLEPAVDGAEASVSTAPTLTEQLAQAQAKAAENYDLFVRAKAETENVRRRGAEDVAKAHKFAIESFAEALLPVRDALEAALADQSGDPAKLREGVELTLKQLSSAFERGRIQEINPVGEKFDPNRHQAVSAVPAPEGVAPNHVVNVFQKGYVIAERMLRPALVTVAQA</sequence>
<dbReference type="SUPFAM" id="SSF58014">
    <property type="entry name" value="Coiled-coil domain of nucleotide exchange factor GrpE"/>
    <property type="match status" value="1"/>
</dbReference>
<keyword evidence="5 10" id="KW-0346">Stress response</keyword>
<dbReference type="PROSITE" id="PS01071">
    <property type="entry name" value="GRPE"/>
    <property type="match status" value="1"/>
</dbReference>
<dbReference type="NCBIfam" id="NF010748">
    <property type="entry name" value="PRK14150.1"/>
    <property type="match status" value="1"/>
</dbReference>
<comment type="subunit">
    <text evidence="3 10">Homodimer.</text>
</comment>
<comment type="caution">
    <text evidence="14">The sequence shown here is derived from an EMBL/GenBank/DDBJ whole genome shotgun (WGS) entry which is preliminary data.</text>
</comment>
<dbReference type="OrthoDB" id="9789811at2"/>
<comment type="similarity">
    <text evidence="2 10 12">Belongs to the GrpE family.</text>
</comment>
<evidence type="ECO:0000256" key="2">
    <source>
        <dbReference type="ARBA" id="ARBA00009054"/>
    </source>
</evidence>
<evidence type="ECO:0000256" key="7">
    <source>
        <dbReference type="ARBA" id="ARBA00053401"/>
    </source>
</evidence>
<proteinExistence type="inferred from homology"/>
<evidence type="ECO:0000256" key="10">
    <source>
        <dbReference type="HAMAP-Rule" id="MF_01151"/>
    </source>
</evidence>
<evidence type="ECO:0000256" key="11">
    <source>
        <dbReference type="RuleBase" id="RU000639"/>
    </source>
</evidence>
<dbReference type="FunFam" id="2.30.22.10:FF:000001">
    <property type="entry name" value="Protein GrpE"/>
    <property type="match status" value="1"/>
</dbReference>
<evidence type="ECO:0000256" key="3">
    <source>
        <dbReference type="ARBA" id="ARBA00011738"/>
    </source>
</evidence>
<dbReference type="NCBIfam" id="NF010737">
    <property type="entry name" value="PRK14139.1"/>
    <property type="match status" value="1"/>
</dbReference>
<dbReference type="RefSeq" id="WP_114402427.1">
    <property type="nucleotide sequence ID" value="NZ_QPGB01000002.1"/>
</dbReference>
<dbReference type="Gene3D" id="3.90.20.20">
    <property type="match status" value="1"/>
</dbReference>
<dbReference type="EMBL" id="QPGB01000002">
    <property type="protein sequence ID" value="RCS58345.1"/>
    <property type="molecule type" value="Genomic_DNA"/>
</dbReference>
<dbReference type="InterPro" id="IPR013805">
    <property type="entry name" value="GrpE_CC"/>
</dbReference>
<keyword evidence="6 10" id="KW-0143">Chaperone</keyword>
<dbReference type="Pfam" id="PF01025">
    <property type="entry name" value="GrpE"/>
    <property type="match status" value="1"/>
</dbReference>
<dbReference type="Gene3D" id="2.30.22.10">
    <property type="entry name" value="Head domain of nucleotide exchange factor GrpE"/>
    <property type="match status" value="1"/>
</dbReference>
<evidence type="ECO:0000313" key="15">
    <source>
        <dbReference type="Proteomes" id="UP000252357"/>
    </source>
</evidence>
<evidence type="ECO:0000256" key="8">
    <source>
        <dbReference type="ARBA" id="ARBA00072274"/>
    </source>
</evidence>
<dbReference type="CDD" id="cd00446">
    <property type="entry name" value="GrpE"/>
    <property type="match status" value="1"/>
</dbReference>
<evidence type="ECO:0000256" key="9">
    <source>
        <dbReference type="ARBA" id="ARBA00076414"/>
    </source>
</evidence>
<comment type="subcellular location">
    <subcellularLocation>
        <location evidence="1 10">Cytoplasm</location>
    </subcellularLocation>
</comment>
<dbReference type="GO" id="GO:0051082">
    <property type="term" value="F:unfolded protein binding"/>
    <property type="evidence" value="ECO:0007669"/>
    <property type="project" value="TreeGrafter"/>
</dbReference>
<dbReference type="GO" id="GO:0006457">
    <property type="term" value="P:protein folding"/>
    <property type="evidence" value="ECO:0007669"/>
    <property type="project" value="InterPro"/>
</dbReference>
<dbReference type="PRINTS" id="PR00773">
    <property type="entry name" value="GRPEPROTEIN"/>
</dbReference>
<dbReference type="GO" id="GO:0042803">
    <property type="term" value="F:protein homodimerization activity"/>
    <property type="evidence" value="ECO:0007669"/>
    <property type="project" value="InterPro"/>
</dbReference>
<dbReference type="AlphaFoldDB" id="A0A368L497"/>
<comment type="function">
    <text evidence="7 10 11">Participates actively in the response to hyperosmotic and heat shock by preventing the aggregation of stress-denatured proteins, in association with DnaK and GrpE. It is the nucleotide exchange factor for DnaK and may function as a thermosensor. Unfolded proteins bind initially to DnaJ; upon interaction with the DnaJ-bound protein, DnaK hydrolyzes its bound ATP, resulting in the formation of a stable complex. GrpE releases ADP from DnaK; ATP binding to DnaK triggers the release of the substrate protein, thus completing the reaction cycle. Several rounds of ATP-dependent interactions between DnaJ, DnaK and GrpE are required for fully efficient folding.</text>
</comment>
<dbReference type="PANTHER" id="PTHR21237:SF23">
    <property type="entry name" value="GRPE PROTEIN HOMOLOG, MITOCHONDRIAL"/>
    <property type="match status" value="1"/>
</dbReference>
<dbReference type="Proteomes" id="UP000252357">
    <property type="component" value="Unassembled WGS sequence"/>
</dbReference>
<reference evidence="14 15" key="1">
    <citation type="journal article" date="2018" name="Int. J. Syst. Evol. Microbiol.">
        <title>Parvibium lacunae gen. nov., sp. nov., a new member of the family Alcaligenaceae isolated from a freshwater pond.</title>
        <authorList>
            <person name="Chen W.M."/>
            <person name="Xie P.B."/>
            <person name="Hsu M.Y."/>
            <person name="Sheu S.Y."/>
        </authorList>
    </citation>
    <scope>NUCLEOTIDE SEQUENCE [LARGE SCALE GENOMIC DNA]</scope>
    <source>
        <strain evidence="14 15">KMB9</strain>
    </source>
</reference>
<evidence type="ECO:0000256" key="6">
    <source>
        <dbReference type="ARBA" id="ARBA00023186"/>
    </source>
</evidence>
<dbReference type="GO" id="GO:0051087">
    <property type="term" value="F:protein-folding chaperone binding"/>
    <property type="evidence" value="ECO:0007669"/>
    <property type="project" value="InterPro"/>
</dbReference>
<dbReference type="NCBIfam" id="NF010738">
    <property type="entry name" value="PRK14140.1"/>
    <property type="match status" value="1"/>
</dbReference>
<accession>A0A368L497</accession>
<protein>
    <recommendedName>
        <fullName evidence="8 10">Protein GrpE</fullName>
    </recommendedName>
    <alternativeName>
        <fullName evidence="9 10">HSP-70 cofactor</fullName>
    </alternativeName>
</protein>
<dbReference type="InterPro" id="IPR000740">
    <property type="entry name" value="GrpE"/>
</dbReference>
<dbReference type="HAMAP" id="MF_01151">
    <property type="entry name" value="GrpE"/>
    <property type="match status" value="1"/>
</dbReference>
<evidence type="ECO:0000256" key="4">
    <source>
        <dbReference type="ARBA" id="ARBA00022490"/>
    </source>
</evidence>
<dbReference type="InterPro" id="IPR009012">
    <property type="entry name" value="GrpE_head"/>
</dbReference>
<dbReference type="PANTHER" id="PTHR21237">
    <property type="entry name" value="GRPE PROTEIN"/>
    <property type="match status" value="1"/>
</dbReference>
<organism evidence="14 15">
    <name type="scientific">Parvibium lacunae</name>
    <dbReference type="NCBI Taxonomy" id="1888893"/>
    <lineage>
        <taxon>Bacteria</taxon>
        <taxon>Pseudomonadati</taxon>
        <taxon>Pseudomonadota</taxon>
        <taxon>Betaproteobacteria</taxon>
        <taxon>Burkholderiales</taxon>
        <taxon>Alcaligenaceae</taxon>
        <taxon>Parvibium</taxon>
    </lineage>
</organism>
<feature type="region of interest" description="Disordered" evidence="13">
    <location>
        <begin position="1"/>
        <end position="30"/>
    </location>
</feature>
<keyword evidence="15" id="KW-1185">Reference proteome</keyword>
<keyword evidence="4 10" id="KW-0963">Cytoplasm</keyword>
<name>A0A368L497_9BURK</name>
<dbReference type="GO" id="GO:0005829">
    <property type="term" value="C:cytosol"/>
    <property type="evidence" value="ECO:0007669"/>
    <property type="project" value="TreeGrafter"/>
</dbReference>
<dbReference type="SUPFAM" id="SSF51064">
    <property type="entry name" value="Head domain of nucleotide exchange factor GrpE"/>
    <property type="match status" value="1"/>
</dbReference>
<evidence type="ECO:0000256" key="13">
    <source>
        <dbReference type="SAM" id="MobiDB-lite"/>
    </source>
</evidence>
<dbReference type="GO" id="GO:0000774">
    <property type="term" value="F:adenyl-nucleotide exchange factor activity"/>
    <property type="evidence" value="ECO:0007669"/>
    <property type="project" value="InterPro"/>
</dbReference>
<evidence type="ECO:0000256" key="12">
    <source>
        <dbReference type="RuleBase" id="RU004478"/>
    </source>
</evidence>
<evidence type="ECO:0000313" key="14">
    <source>
        <dbReference type="EMBL" id="RCS58345.1"/>
    </source>
</evidence>
<gene>
    <name evidence="10" type="primary">grpE</name>
    <name evidence="14" type="ORF">DU000_05860</name>
</gene>